<dbReference type="AlphaFoldDB" id="A0AAE1SWQ5"/>
<keyword evidence="2" id="KW-1185">Reference proteome</keyword>
<evidence type="ECO:0000313" key="2">
    <source>
        <dbReference type="Proteomes" id="UP001291623"/>
    </source>
</evidence>
<dbReference type="EMBL" id="JAVYJV010000002">
    <property type="protein sequence ID" value="KAK4377176.1"/>
    <property type="molecule type" value="Genomic_DNA"/>
</dbReference>
<gene>
    <name evidence="1" type="ORF">RND71_003472</name>
</gene>
<reference evidence="1" key="1">
    <citation type="submission" date="2023-12" db="EMBL/GenBank/DDBJ databases">
        <title>Genome assembly of Anisodus tanguticus.</title>
        <authorList>
            <person name="Wang Y.-J."/>
        </authorList>
    </citation>
    <scope>NUCLEOTIDE SEQUENCE</scope>
    <source>
        <strain evidence="1">KB-2021</strain>
        <tissue evidence="1">Leaf</tissue>
    </source>
</reference>
<name>A0AAE1SWQ5_9SOLA</name>
<dbReference type="Proteomes" id="UP001291623">
    <property type="component" value="Unassembled WGS sequence"/>
</dbReference>
<comment type="caution">
    <text evidence="1">The sequence shown here is derived from an EMBL/GenBank/DDBJ whole genome shotgun (WGS) entry which is preliminary data.</text>
</comment>
<proteinExistence type="predicted"/>
<organism evidence="1 2">
    <name type="scientific">Anisodus tanguticus</name>
    <dbReference type="NCBI Taxonomy" id="243964"/>
    <lineage>
        <taxon>Eukaryota</taxon>
        <taxon>Viridiplantae</taxon>
        <taxon>Streptophyta</taxon>
        <taxon>Embryophyta</taxon>
        <taxon>Tracheophyta</taxon>
        <taxon>Spermatophyta</taxon>
        <taxon>Magnoliopsida</taxon>
        <taxon>eudicotyledons</taxon>
        <taxon>Gunneridae</taxon>
        <taxon>Pentapetalae</taxon>
        <taxon>asterids</taxon>
        <taxon>lamiids</taxon>
        <taxon>Solanales</taxon>
        <taxon>Solanaceae</taxon>
        <taxon>Solanoideae</taxon>
        <taxon>Hyoscyameae</taxon>
        <taxon>Anisodus</taxon>
    </lineage>
</organism>
<protein>
    <submittedName>
        <fullName evidence="1">Uncharacterized protein</fullName>
    </submittedName>
</protein>
<sequence length="99" mass="11586">MLHYFLYSLIHVNILDTVQHRRLFSGLEKSVKVLARKTKLAFFNLSLGPQRFRWNGVHCKEFLVPRNFRSTKLMPVMITFLQRIHANLTADELASAPVF</sequence>
<accession>A0AAE1SWQ5</accession>
<evidence type="ECO:0000313" key="1">
    <source>
        <dbReference type="EMBL" id="KAK4377176.1"/>
    </source>
</evidence>